<name>A0A238YWN2_9PSEU</name>
<keyword evidence="3" id="KW-1185">Reference proteome</keyword>
<organism evidence="2 3">
    <name type="scientific">Haloechinothrix alba</name>
    <dbReference type="NCBI Taxonomy" id="664784"/>
    <lineage>
        <taxon>Bacteria</taxon>
        <taxon>Bacillati</taxon>
        <taxon>Actinomycetota</taxon>
        <taxon>Actinomycetes</taxon>
        <taxon>Pseudonocardiales</taxon>
        <taxon>Pseudonocardiaceae</taxon>
        <taxon>Haloechinothrix</taxon>
    </lineage>
</organism>
<evidence type="ECO:0000313" key="2">
    <source>
        <dbReference type="EMBL" id="SNR75555.1"/>
    </source>
</evidence>
<evidence type="ECO:0000313" key="3">
    <source>
        <dbReference type="Proteomes" id="UP000198348"/>
    </source>
</evidence>
<reference evidence="2 3" key="1">
    <citation type="submission" date="2017-06" db="EMBL/GenBank/DDBJ databases">
        <authorList>
            <person name="Kim H.J."/>
            <person name="Triplett B.A."/>
        </authorList>
    </citation>
    <scope>NUCLEOTIDE SEQUENCE [LARGE SCALE GENOMIC DNA]</scope>
    <source>
        <strain evidence="2 3">DSM 45207</strain>
    </source>
</reference>
<sequence length="97" mass="10588">MSATSSVSRPVGPILQSGDVAEAVADAAKVDNPDSNVEVRDHGAYVRVEVDGGECVLRRATIEEELGRPFKMSELEIIMSSFTGRIDTGNDEIRFYR</sequence>
<comment type="similarity">
    <text evidence="1">Belongs to the TmoD/XamoD family.</text>
</comment>
<dbReference type="RefSeq" id="WP_089302572.1">
    <property type="nucleotide sequence ID" value="NZ_FZNW01000017.1"/>
</dbReference>
<dbReference type="SUPFAM" id="SSF56029">
    <property type="entry name" value="Monooxygenase (hydroxylase) regulatory protein"/>
    <property type="match status" value="1"/>
</dbReference>
<dbReference type="GO" id="GO:0004497">
    <property type="term" value="F:monooxygenase activity"/>
    <property type="evidence" value="ECO:0007669"/>
    <property type="project" value="UniProtKB-KW"/>
</dbReference>
<dbReference type="InterPro" id="IPR036889">
    <property type="entry name" value="mOase_MmoB_DmpM_sf"/>
</dbReference>
<protein>
    <submittedName>
        <fullName evidence="2">Toluene 4-monooxygenase protein D</fullName>
    </submittedName>
</protein>
<evidence type="ECO:0000256" key="1">
    <source>
        <dbReference type="ARBA" id="ARBA00006313"/>
    </source>
</evidence>
<dbReference type="AlphaFoldDB" id="A0A238YWN2"/>
<dbReference type="Proteomes" id="UP000198348">
    <property type="component" value="Unassembled WGS sequence"/>
</dbReference>
<dbReference type="Gene3D" id="3.90.56.10">
    <property type="entry name" value="Monooxygenase component MmoB/DmpM"/>
    <property type="match status" value="1"/>
</dbReference>
<keyword evidence="2" id="KW-0560">Oxidoreductase</keyword>
<dbReference type="EMBL" id="FZNW01000017">
    <property type="protein sequence ID" value="SNR75555.1"/>
    <property type="molecule type" value="Genomic_DNA"/>
</dbReference>
<accession>A0A238YWN2</accession>
<dbReference type="OrthoDB" id="9805636at2"/>
<gene>
    <name evidence="2" type="ORF">SAMN06265360_117103</name>
</gene>
<dbReference type="InterPro" id="IPR003454">
    <property type="entry name" value="MOase_MmoB_DmpM"/>
</dbReference>
<dbReference type="Pfam" id="PF02406">
    <property type="entry name" value="MmoB_DmpM"/>
    <property type="match status" value="1"/>
</dbReference>
<proteinExistence type="inferred from homology"/>
<keyword evidence="2" id="KW-0503">Monooxygenase</keyword>